<feature type="region of interest" description="Disordered" evidence="3">
    <location>
        <begin position="243"/>
        <end position="307"/>
    </location>
</feature>
<dbReference type="InterPro" id="IPR006166">
    <property type="entry name" value="ERCC4_domain"/>
</dbReference>
<comment type="cofactor">
    <cofactor evidence="2">
        <name>Mg(2+)</name>
        <dbReference type="ChEBI" id="CHEBI:18420"/>
    </cofactor>
</comment>
<name>F2UNC4_SALR5</name>
<dbReference type="EMBL" id="GL832984">
    <property type="protein sequence ID" value="EGD79129.1"/>
    <property type="molecule type" value="Genomic_DNA"/>
</dbReference>
<comment type="subcellular location">
    <subcellularLocation>
        <location evidence="2">Nucleus</location>
    </subcellularLocation>
</comment>
<dbReference type="Pfam" id="PF02732">
    <property type="entry name" value="ERCC4"/>
    <property type="match status" value="1"/>
</dbReference>
<comment type="subunit">
    <text evidence="2">Interacts with EME1.</text>
</comment>
<dbReference type="Proteomes" id="UP000007799">
    <property type="component" value="Unassembled WGS sequence"/>
</dbReference>
<dbReference type="CDD" id="cd20074">
    <property type="entry name" value="XPF_nuclease_Mus81"/>
    <property type="match status" value="1"/>
</dbReference>
<sequence>MASRQRRDMRWELQQCLASYMRYLLKARHSRDRGISLCRALTHLSLLSMEWPIRAPDDLTCVPGLGSTWVSVAKGQLKKRKYKPPSSDDKPFVLAAPAMLVALLEAQEEGIAGTDEDANYIVEGDTVLVPVKEIVRRAAPLCDEHMPDLTQLPNITQLPAKRAKRSDPTQDDALLTASTALRRLDNLVSMGYVKRRQRRSQPVYHLTELGMRGTRVLNAKGVYTTQLLGATALREKLRHLRTRTAGQSSIVSPHSTAASAATTTSDRTSTPGDTASTPVHSSAHRSIPPSRQPRGHLHGNDTPQRRPAVVLLVDSREGGGRYHLLKEMCAALDRTGVTFRTEALALGDYGWKYRGQDGGESMLPVLVERKRLDDLSDSLVDGRFVSQCTRMMQSRDAFPSTQLHYIVEGTYSGFRVGTCCARGCISKHGQATESEIEAKLQELRDEKFTVHRTTSFLETVHVLATLHTQLVSEHIPPMAAAESATGTGITSAHNAYNEPVVIDLTDDDGGDDDNSFRFGDNNDDDDDDDDDGWGDESVMEAVAAESSVVGVNDSLSYVHHDAREHHRDDNWHNDSVNAYANDDADDDDADDDDDDDDDDLVVLEEVQTSHSHDIFAQFGSTRKLS</sequence>
<dbReference type="OrthoDB" id="5964309at2759"/>
<dbReference type="STRING" id="946362.F2UNC4"/>
<feature type="domain" description="ERCC4" evidence="4">
    <location>
        <begin position="310"/>
        <end position="411"/>
    </location>
</feature>
<comment type="function">
    <text evidence="2">Interacts with EME1 to form a DNA structure-specific endonuclease with substrate preference for branched DNA structures with a 5'-end at the branch nick. Typical substrates include 3'-flap structures, D-loops, replication forks and nicked Holliday junctions. May be required in mitosis for the processing of stalled or collapsed replication fork intermediates. May be required in meiosis for the repair of meiosis-specific double strand breaks subsequent to single-end invasion (SEI).</text>
</comment>
<keyword evidence="1 2" id="KW-0378">Hydrolase</keyword>
<dbReference type="RefSeq" id="XP_004989214.1">
    <property type="nucleotide sequence ID" value="XM_004989157.1"/>
</dbReference>
<dbReference type="AlphaFoldDB" id="F2UNC4"/>
<dbReference type="GO" id="GO:0003677">
    <property type="term" value="F:DNA binding"/>
    <property type="evidence" value="ECO:0007669"/>
    <property type="project" value="UniProtKB-UniRule"/>
</dbReference>
<protein>
    <recommendedName>
        <fullName evidence="2">Crossover junction endonuclease MUS81</fullName>
        <ecNumber evidence="2">3.1.22.-</ecNumber>
    </recommendedName>
</protein>
<keyword evidence="2" id="KW-0479">Metal-binding</keyword>
<gene>
    <name evidence="5" type="ORF">PTSG_09859</name>
</gene>
<keyword evidence="2" id="KW-0227">DNA damage</keyword>
<dbReference type="InParanoid" id="F2UNC4"/>
<dbReference type="InterPro" id="IPR033309">
    <property type="entry name" value="Mus81"/>
</dbReference>
<dbReference type="GO" id="GO:0005634">
    <property type="term" value="C:nucleus"/>
    <property type="evidence" value="ECO:0007669"/>
    <property type="project" value="UniProtKB-SubCell"/>
</dbReference>
<dbReference type="InterPro" id="IPR011335">
    <property type="entry name" value="Restrct_endonuc-II-like"/>
</dbReference>
<feature type="compositionally biased region" description="Acidic residues" evidence="3">
    <location>
        <begin position="521"/>
        <end position="535"/>
    </location>
</feature>
<dbReference type="GO" id="GO:0000712">
    <property type="term" value="P:resolution of meiotic recombination intermediates"/>
    <property type="evidence" value="ECO:0007669"/>
    <property type="project" value="TreeGrafter"/>
</dbReference>
<keyword evidence="2" id="KW-0255">Endonuclease</keyword>
<feature type="region of interest" description="Disordered" evidence="3">
    <location>
        <begin position="563"/>
        <end position="597"/>
    </location>
</feature>
<keyword evidence="2" id="KW-0540">Nuclease</keyword>
<dbReference type="GO" id="GO:0048476">
    <property type="term" value="C:Holliday junction resolvase complex"/>
    <property type="evidence" value="ECO:0007669"/>
    <property type="project" value="UniProtKB-UniRule"/>
</dbReference>
<feature type="compositionally biased region" description="Acidic residues" evidence="3">
    <location>
        <begin position="582"/>
        <end position="597"/>
    </location>
</feature>
<dbReference type="GO" id="GO:0000727">
    <property type="term" value="P:double-strand break repair via break-induced replication"/>
    <property type="evidence" value="ECO:0007669"/>
    <property type="project" value="UniProtKB-UniRule"/>
</dbReference>
<keyword evidence="2" id="KW-0233">DNA recombination</keyword>
<evidence type="ECO:0000256" key="1">
    <source>
        <dbReference type="ARBA" id="ARBA00022801"/>
    </source>
</evidence>
<feature type="compositionally biased region" description="Acidic residues" evidence="3">
    <location>
        <begin position="504"/>
        <end position="513"/>
    </location>
</feature>
<comment type="similarity">
    <text evidence="2">Belongs to the XPF family.</text>
</comment>
<dbReference type="PANTHER" id="PTHR13451">
    <property type="entry name" value="CLASS II CROSSOVER JUNCTION ENDONUCLEASE MUS81"/>
    <property type="match status" value="1"/>
</dbReference>
<dbReference type="GO" id="GO:0008821">
    <property type="term" value="F:crossover junction DNA endonuclease activity"/>
    <property type="evidence" value="ECO:0007669"/>
    <property type="project" value="UniProtKB-UniRule"/>
</dbReference>
<dbReference type="InterPro" id="IPR047416">
    <property type="entry name" value="XPF_nuclease_Mus81"/>
</dbReference>
<dbReference type="EC" id="3.1.22.-" evidence="2"/>
<keyword evidence="2" id="KW-0539">Nucleus</keyword>
<dbReference type="Gene3D" id="3.40.50.10130">
    <property type="match status" value="1"/>
</dbReference>
<dbReference type="GO" id="GO:0031573">
    <property type="term" value="P:mitotic intra-S DNA damage checkpoint signaling"/>
    <property type="evidence" value="ECO:0007669"/>
    <property type="project" value="TreeGrafter"/>
</dbReference>
<dbReference type="GeneID" id="16069758"/>
<reference evidence="5" key="1">
    <citation type="submission" date="2009-08" db="EMBL/GenBank/DDBJ databases">
        <title>Annotation of Salpingoeca rosetta.</title>
        <authorList>
            <consortium name="The Broad Institute Genome Sequencing Platform"/>
            <person name="Russ C."/>
            <person name="Cuomo C."/>
            <person name="Burger G."/>
            <person name="Gray M.W."/>
            <person name="Holland P.W.H."/>
            <person name="King N."/>
            <person name="Lang F.B.F."/>
            <person name="Roger A.J."/>
            <person name="Ruiz-Trillo I."/>
            <person name="Young S.K."/>
            <person name="Zeng Q."/>
            <person name="Gargeya S."/>
            <person name="Alvarado L."/>
            <person name="Berlin A."/>
            <person name="Chapman S.B."/>
            <person name="Chen Z."/>
            <person name="Freedman E."/>
            <person name="Gellesch M."/>
            <person name="Goldberg J."/>
            <person name="Griggs A."/>
            <person name="Gujja S."/>
            <person name="Heilman E."/>
            <person name="Heiman D."/>
            <person name="Howarth C."/>
            <person name="Mehta T."/>
            <person name="Neiman D."/>
            <person name="Pearson M."/>
            <person name="Roberts A."/>
            <person name="Saif S."/>
            <person name="Shea T."/>
            <person name="Shenoy N."/>
            <person name="Sisk P."/>
            <person name="Stolte C."/>
            <person name="Sykes S."/>
            <person name="White J."/>
            <person name="Yandava C."/>
            <person name="Haas B."/>
            <person name="Nusbaum C."/>
            <person name="Birren B."/>
        </authorList>
    </citation>
    <scope>NUCLEOTIDE SEQUENCE [LARGE SCALE GENOMIC DNA]</scope>
    <source>
        <strain evidence="5">ATCC 50818</strain>
    </source>
</reference>
<evidence type="ECO:0000313" key="5">
    <source>
        <dbReference type="EMBL" id="EGD79129.1"/>
    </source>
</evidence>
<dbReference type="GO" id="GO:0048257">
    <property type="term" value="F:3'-flap endonuclease activity"/>
    <property type="evidence" value="ECO:0007669"/>
    <property type="project" value="TreeGrafter"/>
</dbReference>
<dbReference type="GO" id="GO:0006308">
    <property type="term" value="P:DNA catabolic process"/>
    <property type="evidence" value="ECO:0007669"/>
    <property type="project" value="UniProtKB-UniRule"/>
</dbReference>
<evidence type="ECO:0000313" key="6">
    <source>
        <dbReference type="Proteomes" id="UP000007799"/>
    </source>
</evidence>
<proteinExistence type="inferred from homology"/>
<dbReference type="KEGG" id="sre:PTSG_09859"/>
<dbReference type="SMART" id="SM00891">
    <property type="entry name" value="ERCC4"/>
    <property type="match status" value="1"/>
</dbReference>
<feature type="region of interest" description="Disordered" evidence="3">
    <location>
        <begin position="502"/>
        <end position="535"/>
    </location>
</feature>
<feature type="compositionally biased region" description="Basic and acidic residues" evidence="3">
    <location>
        <begin position="563"/>
        <end position="572"/>
    </location>
</feature>
<feature type="compositionally biased region" description="Polar residues" evidence="3">
    <location>
        <begin position="244"/>
        <end position="254"/>
    </location>
</feature>
<organism evidence="6">
    <name type="scientific">Salpingoeca rosetta (strain ATCC 50818 / BSB-021)</name>
    <dbReference type="NCBI Taxonomy" id="946362"/>
    <lineage>
        <taxon>Eukaryota</taxon>
        <taxon>Choanoflagellata</taxon>
        <taxon>Craspedida</taxon>
        <taxon>Salpingoecidae</taxon>
        <taxon>Salpingoeca</taxon>
    </lineage>
</organism>
<evidence type="ECO:0000259" key="4">
    <source>
        <dbReference type="SMART" id="SM00891"/>
    </source>
</evidence>
<feature type="compositionally biased region" description="Polar residues" evidence="3">
    <location>
        <begin position="271"/>
        <end position="280"/>
    </location>
</feature>
<keyword evidence="2" id="KW-0460">Magnesium</keyword>
<keyword evidence="2" id="KW-0234">DNA repair</keyword>
<feature type="compositionally biased region" description="Low complexity" evidence="3">
    <location>
        <begin position="255"/>
        <end position="270"/>
    </location>
</feature>
<dbReference type="SUPFAM" id="SSF52980">
    <property type="entry name" value="Restriction endonuclease-like"/>
    <property type="match status" value="1"/>
</dbReference>
<dbReference type="PANTHER" id="PTHR13451:SF0">
    <property type="entry name" value="CROSSOVER JUNCTION ENDONUCLEASE MUS81"/>
    <property type="match status" value="1"/>
</dbReference>
<accession>F2UNC4</accession>
<dbReference type="GO" id="GO:0046872">
    <property type="term" value="F:metal ion binding"/>
    <property type="evidence" value="ECO:0007669"/>
    <property type="project" value="UniProtKB-UniRule"/>
</dbReference>
<evidence type="ECO:0000256" key="3">
    <source>
        <dbReference type="SAM" id="MobiDB-lite"/>
    </source>
</evidence>
<keyword evidence="6" id="KW-1185">Reference proteome</keyword>
<evidence type="ECO:0000256" key="2">
    <source>
        <dbReference type="RuleBase" id="RU369042"/>
    </source>
</evidence>
<dbReference type="eggNOG" id="KOG2379">
    <property type="taxonomic scope" value="Eukaryota"/>
</dbReference>